<sequence>MTESPGEEHLWACVIAFQNYPFHTISGLPFSYTLKIGRNGEYTKELFIDRRENSKSLAWSSVRMAFQRAMERKGFIFTRPKELADVRGISYTFSMLWRFGMLTVPEDVERKLKGKRLTDNTQELI</sequence>
<organism evidence="1 2">
    <name type="scientific">Candidatus Caccovicinus merdipullorum</name>
    <dbReference type="NCBI Taxonomy" id="2840724"/>
    <lineage>
        <taxon>Bacteria</taxon>
        <taxon>Bacillati</taxon>
        <taxon>Bacillota</taxon>
        <taxon>Clostridia</taxon>
        <taxon>Eubacteriales</taxon>
        <taxon>Candidatus Caccovicinus</taxon>
    </lineage>
</organism>
<dbReference type="Proteomes" id="UP000886860">
    <property type="component" value="Unassembled WGS sequence"/>
</dbReference>
<dbReference type="AlphaFoldDB" id="A0A9D1GKR3"/>
<name>A0A9D1GKR3_9FIRM</name>
<reference evidence="1" key="1">
    <citation type="submission" date="2020-10" db="EMBL/GenBank/DDBJ databases">
        <authorList>
            <person name="Gilroy R."/>
        </authorList>
    </citation>
    <scope>NUCLEOTIDE SEQUENCE</scope>
    <source>
        <strain evidence="1">CHK123-3438</strain>
    </source>
</reference>
<evidence type="ECO:0000313" key="2">
    <source>
        <dbReference type="Proteomes" id="UP000886860"/>
    </source>
</evidence>
<reference evidence="1" key="2">
    <citation type="journal article" date="2021" name="PeerJ">
        <title>Extensive microbial diversity within the chicken gut microbiome revealed by metagenomics and culture.</title>
        <authorList>
            <person name="Gilroy R."/>
            <person name="Ravi A."/>
            <person name="Getino M."/>
            <person name="Pursley I."/>
            <person name="Horton D.L."/>
            <person name="Alikhan N.F."/>
            <person name="Baker D."/>
            <person name="Gharbi K."/>
            <person name="Hall N."/>
            <person name="Watson M."/>
            <person name="Adriaenssens E.M."/>
            <person name="Foster-Nyarko E."/>
            <person name="Jarju S."/>
            <person name="Secka A."/>
            <person name="Antonio M."/>
            <person name="Oren A."/>
            <person name="Chaudhuri R.R."/>
            <person name="La Ragione R."/>
            <person name="Hildebrand F."/>
            <person name="Pallen M.J."/>
        </authorList>
    </citation>
    <scope>NUCLEOTIDE SEQUENCE</scope>
    <source>
        <strain evidence="1">CHK123-3438</strain>
    </source>
</reference>
<gene>
    <name evidence="1" type="ORF">IAB60_12790</name>
</gene>
<comment type="caution">
    <text evidence="1">The sequence shown here is derived from an EMBL/GenBank/DDBJ whole genome shotgun (WGS) entry which is preliminary data.</text>
</comment>
<accession>A0A9D1GKR3</accession>
<protein>
    <submittedName>
        <fullName evidence="1">Uncharacterized protein</fullName>
    </submittedName>
</protein>
<proteinExistence type="predicted"/>
<evidence type="ECO:0000313" key="1">
    <source>
        <dbReference type="EMBL" id="HIT42947.1"/>
    </source>
</evidence>
<dbReference type="EMBL" id="DVKS01000210">
    <property type="protein sequence ID" value="HIT42947.1"/>
    <property type="molecule type" value="Genomic_DNA"/>
</dbReference>